<keyword evidence="3" id="KW-1185">Reference proteome</keyword>
<name>A0ABX3YPW1_9ACTN</name>
<sequence length="265" mass="27586">MVRKALAGALASAGLLFSPVSPLSPVPAAASDADGRTAAELAEQAEDHLLGAESVRLTMTDRIAEAEGTVTEPSAMDLALDRDGNCVGTIETGGEGGGRVEIVKRGEEVWLKPDAAFWKAHVPGDEGDAVAGLLEDRYLHGTTDDPALEGMAGVCDLGRFQREIDTGASSGDASLTKGEETTRQDTAVVPLTGEEDGETGEEDGERTTLYVTADAPHRLIEADRRGEGTDVTLAFEDYGAPVPAGTPSPAETVDIGRLEEELLDA</sequence>
<organism evidence="2 3">
    <name type="scientific">Streptomyces pharetrae CZA14</name>
    <dbReference type="NCBI Taxonomy" id="1144883"/>
    <lineage>
        <taxon>Bacteria</taxon>
        <taxon>Bacillati</taxon>
        <taxon>Actinomycetota</taxon>
        <taxon>Actinomycetes</taxon>
        <taxon>Kitasatosporales</taxon>
        <taxon>Streptomycetaceae</taxon>
        <taxon>Streptomyces</taxon>
    </lineage>
</organism>
<reference evidence="2 3" key="1">
    <citation type="submission" date="2016-12" db="EMBL/GenBank/DDBJ databases">
        <title>Genome Mining:The Detection of Biosynthetic Gene Clusters to Aid in the Expression of Curamycin A produced by Streptomyces sp. strain CZA14.</title>
        <authorList>
            <person name="Durrell K.A."/>
            <person name="Kirby B.M."/>
            <person name="Khan W."/>
            <person name="Mthethwa T."/>
            <person name="Le Roes-Hill M."/>
        </authorList>
    </citation>
    <scope>NUCLEOTIDE SEQUENCE [LARGE SCALE GENOMIC DNA]</scope>
    <source>
        <strain evidence="2 3">CZA14</strain>
    </source>
</reference>
<feature type="chain" id="PRO_5045068112" description="Lipoprotein" evidence="1">
    <location>
        <begin position="24"/>
        <end position="265"/>
    </location>
</feature>
<dbReference type="RefSeq" id="WP_086167976.1">
    <property type="nucleotide sequence ID" value="NZ_MRYD01000012.1"/>
</dbReference>
<accession>A0ABX3YPW1</accession>
<keyword evidence="1" id="KW-0732">Signal</keyword>
<gene>
    <name evidence="2" type="ORF">OQI_04225</name>
</gene>
<evidence type="ECO:0008006" key="4">
    <source>
        <dbReference type="Google" id="ProtNLM"/>
    </source>
</evidence>
<proteinExistence type="predicted"/>
<protein>
    <recommendedName>
        <fullName evidence="4">Lipoprotein</fullName>
    </recommendedName>
</protein>
<evidence type="ECO:0000256" key="1">
    <source>
        <dbReference type="SAM" id="SignalP"/>
    </source>
</evidence>
<dbReference type="Gene3D" id="2.50.20.20">
    <property type="match status" value="1"/>
</dbReference>
<dbReference type="Proteomes" id="UP000194266">
    <property type="component" value="Unassembled WGS sequence"/>
</dbReference>
<feature type="signal peptide" evidence="1">
    <location>
        <begin position="1"/>
        <end position="23"/>
    </location>
</feature>
<evidence type="ECO:0000313" key="2">
    <source>
        <dbReference type="EMBL" id="OSZ61621.1"/>
    </source>
</evidence>
<evidence type="ECO:0000313" key="3">
    <source>
        <dbReference type="Proteomes" id="UP000194266"/>
    </source>
</evidence>
<comment type="caution">
    <text evidence="2">The sequence shown here is derived from an EMBL/GenBank/DDBJ whole genome shotgun (WGS) entry which is preliminary data.</text>
</comment>
<dbReference type="EMBL" id="MRYD01000012">
    <property type="protein sequence ID" value="OSZ61621.1"/>
    <property type="molecule type" value="Genomic_DNA"/>
</dbReference>